<keyword evidence="9" id="KW-0010">Activator</keyword>
<dbReference type="GO" id="GO:0003677">
    <property type="term" value="F:DNA binding"/>
    <property type="evidence" value="ECO:0007669"/>
    <property type="project" value="UniProtKB-KW"/>
</dbReference>
<comment type="subcellular location">
    <subcellularLocation>
        <location evidence="9">Cytoplasm</location>
    </subcellularLocation>
    <subcellularLocation>
        <location evidence="1 9">Nucleus</location>
    </subcellularLocation>
</comment>
<protein>
    <recommendedName>
        <fullName evidence="9">Signal transducer and activator of transcription</fullName>
    </recommendedName>
</protein>
<dbReference type="STRING" id="1890364.A0A2P6N6K9"/>
<keyword evidence="4 9" id="KW-0805">Transcription regulation</keyword>
<dbReference type="InParanoid" id="A0A2P6N6K9"/>
<dbReference type="SUPFAM" id="SSF47655">
    <property type="entry name" value="STAT"/>
    <property type="match status" value="1"/>
</dbReference>
<dbReference type="Gene3D" id="2.60.40.340">
    <property type="entry name" value="Rel homology domain (RHD), DNA-binding domain"/>
    <property type="match status" value="1"/>
</dbReference>
<evidence type="ECO:0000256" key="2">
    <source>
        <dbReference type="ARBA" id="ARBA00005586"/>
    </source>
</evidence>
<evidence type="ECO:0000256" key="5">
    <source>
        <dbReference type="ARBA" id="ARBA00023125"/>
    </source>
</evidence>
<dbReference type="InterPro" id="IPR015347">
    <property type="entry name" value="STAT_TF_homologue_CC"/>
</dbReference>
<keyword evidence="5 9" id="KW-0238">DNA-binding</keyword>
<dbReference type="InterPro" id="IPR001217">
    <property type="entry name" value="STAT"/>
</dbReference>
<comment type="caution">
    <text evidence="12">The sequence shown here is derived from an EMBL/GenBank/DDBJ whole genome shotgun (WGS) entry which is preliminary data.</text>
</comment>
<evidence type="ECO:0000256" key="8">
    <source>
        <dbReference type="PROSITE-ProRule" id="PRU00191"/>
    </source>
</evidence>
<dbReference type="InterPro" id="IPR000980">
    <property type="entry name" value="SH2"/>
</dbReference>
<evidence type="ECO:0000256" key="3">
    <source>
        <dbReference type="ARBA" id="ARBA00022999"/>
    </source>
</evidence>
<evidence type="ECO:0000256" key="10">
    <source>
        <dbReference type="SAM" id="MobiDB-lite"/>
    </source>
</evidence>
<evidence type="ECO:0000259" key="11">
    <source>
        <dbReference type="PROSITE" id="PS50001"/>
    </source>
</evidence>
<dbReference type="AlphaFoldDB" id="A0A2P6N6K9"/>
<organism evidence="12 13">
    <name type="scientific">Planoprotostelium fungivorum</name>
    <dbReference type="NCBI Taxonomy" id="1890364"/>
    <lineage>
        <taxon>Eukaryota</taxon>
        <taxon>Amoebozoa</taxon>
        <taxon>Evosea</taxon>
        <taxon>Variosea</taxon>
        <taxon>Cavosteliida</taxon>
        <taxon>Cavosteliaceae</taxon>
        <taxon>Planoprotostelium</taxon>
    </lineage>
</organism>
<dbReference type="Gene3D" id="1.10.238.10">
    <property type="entry name" value="EF-hand"/>
    <property type="match status" value="1"/>
</dbReference>
<evidence type="ECO:0000256" key="1">
    <source>
        <dbReference type="ARBA" id="ARBA00004123"/>
    </source>
</evidence>
<dbReference type="InterPro" id="IPR015988">
    <property type="entry name" value="STAT_TF_CC"/>
</dbReference>
<dbReference type="Pfam" id="PF09267">
    <property type="entry name" value="Dict-STAT-coil"/>
    <property type="match status" value="1"/>
</dbReference>
<evidence type="ECO:0000256" key="4">
    <source>
        <dbReference type="ARBA" id="ARBA00023015"/>
    </source>
</evidence>
<dbReference type="Proteomes" id="UP000241769">
    <property type="component" value="Unassembled WGS sequence"/>
</dbReference>
<accession>A0A2P6N6K9</accession>
<keyword evidence="13" id="KW-1185">Reference proteome</keyword>
<proteinExistence type="inferred from homology"/>
<dbReference type="InterPro" id="IPR037059">
    <property type="entry name" value="RHD_DNA_bind_dom_sf"/>
</dbReference>
<comment type="similarity">
    <text evidence="2 9">Belongs to the transcription factor STAT family.</text>
</comment>
<keyword evidence="7 9" id="KW-0539">Nucleus</keyword>
<evidence type="ECO:0000256" key="7">
    <source>
        <dbReference type="ARBA" id="ARBA00023242"/>
    </source>
</evidence>
<dbReference type="SUPFAM" id="SSF55550">
    <property type="entry name" value="SH2 domain"/>
    <property type="match status" value="1"/>
</dbReference>
<dbReference type="GO" id="GO:0007165">
    <property type="term" value="P:signal transduction"/>
    <property type="evidence" value="ECO:0007669"/>
    <property type="project" value="InterPro"/>
</dbReference>
<evidence type="ECO:0000256" key="9">
    <source>
        <dbReference type="RuleBase" id="RU046415"/>
    </source>
</evidence>
<keyword evidence="9" id="KW-0597">Phosphoprotein</keyword>
<dbReference type="Gene3D" id="1.20.58.240">
    <property type="entry name" value="STAT, domain 1"/>
    <property type="match status" value="1"/>
</dbReference>
<dbReference type="InterPro" id="IPR041410">
    <property type="entry name" value="STATa_Ig"/>
</dbReference>
<evidence type="ECO:0000256" key="6">
    <source>
        <dbReference type="ARBA" id="ARBA00023163"/>
    </source>
</evidence>
<feature type="region of interest" description="Disordered" evidence="10">
    <location>
        <begin position="585"/>
        <end position="629"/>
    </location>
</feature>
<dbReference type="SUPFAM" id="SSF49417">
    <property type="entry name" value="p53-like transcription factors"/>
    <property type="match status" value="1"/>
</dbReference>
<keyword evidence="3 8" id="KW-0727">SH2 domain</keyword>
<dbReference type="Gene3D" id="3.30.505.10">
    <property type="entry name" value="SH2 domain"/>
    <property type="match status" value="1"/>
</dbReference>
<dbReference type="Pfam" id="PF18214">
    <property type="entry name" value="STATa_Ig"/>
    <property type="match status" value="1"/>
</dbReference>
<dbReference type="InterPro" id="IPR036860">
    <property type="entry name" value="SH2_dom_sf"/>
</dbReference>
<reference evidence="12 13" key="1">
    <citation type="journal article" date="2018" name="Genome Biol. Evol.">
        <title>Multiple Roots of Fruiting Body Formation in Amoebozoa.</title>
        <authorList>
            <person name="Hillmann F."/>
            <person name="Forbes G."/>
            <person name="Novohradska S."/>
            <person name="Ferling I."/>
            <person name="Riege K."/>
            <person name="Groth M."/>
            <person name="Westermann M."/>
            <person name="Marz M."/>
            <person name="Spaller T."/>
            <person name="Winckler T."/>
            <person name="Schaap P."/>
            <person name="Glockner G."/>
        </authorList>
    </citation>
    <scope>NUCLEOTIDE SEQUENCE [LARGE SCALE GENOMIC DNA]</scope>
    <source>
        <strain evidence="12 13">Jena</strain>
    </source>
</reference>
<dbReference type="InterPro" id="IPR008967">
    <property type="entry name" value="p53-like_TF_DNA-bd_sf"/>
</dbReference>
<gene>
    <name evidence="12" type="ORF">PROFUN_12834</name>
</gene>
<name>A0A2P6N6K9_9EUKA</name>
<dbReference type="GO" id="GO:0005634">
    <property type="term" value="C:nucleus"/>
    <property type="evidence" value="ECO:0007669"/>
    <property type="project" value="UniProtKB-SubCell"/>
</dbReference>
<evidence type="ECO:0000313" key="13">
    <source>
        <dbReference type="Proteomes" id="UP000241769"/>
    </source>
</evidence>
<evidence type="ECO:0000313" key="12">
    <source>
        <dbReference type="EMBL" id="PRP79573.1"/>
    </source>
</evidence>
<dbReference type="OrthoDB" id="19300at2759"/>
<dbReference type="EMBL" id="MDYQ01000179">
    <property type="protein sequence ID" value="PRP79573.1"/>
    <property type="molecule type" value="Genomic_DNA"/>
</dbReference>
<dbReference type="Pfam" id="PF17901">
    <property type="entry name" value="EF-hand_12"/>
    <property type="match status" value="1"/>
</dbReference>
<dbReference type="PANTHER" id="PTHR11801">
    <property type="entry name" value="SIGNAL TRANSDUCER AND ACTIVATOR OF TRANSCRIPTION"/>
    <property type="match status" value="1"/>
</dbReference>
<dbReference type="GO" id="GO:0003700">
    <property type="term" value="F:DNA-binding transcription factor activity"/>
    <property type="evidence" value="ECO:0007669"/>
    <property type="project" value="InterPro"/>
</dbReference>
<keyword evidence="9" id="KW-0963">Cytoplasm</keyword>
<feature type="domain" description="SH2" evidence="11">
    <location>
        <begin position="481"/>
        <end position="556"/>
    </location>
</feature>
<dbReference type="PROSITE" id="PS50001">
    <property type="entry name" value="SH2"/>
    <property type="match status" value="1"/>
</dbReference>
<dbReference type="InterPro" id="IPR041604">
    <property type="entry name" value="EF-hand_12"/>
</dbReference>
<dbReference type="GO" id="GO:0005737">
    <property type="term" value="C:cytoplasm"/>
    <property type="evidence" value="ECO:0007669"/>
    <property type="project" value="UniProtKB-SubCell"/>
</dbReference>
<sequence>MRRGYRRVPSMVIHRALHLRFQEASTTFILHGSDFRSFFRATIMDPHLPTNVMEDYTIDEKQEFYELEQKLLNNFNFIDASFNSDSGPLLTTFEHTMRHDPYDQQLRPMERDELAMEYPVLTTGNTPVTQFFGEAEEVKSHIPIVVSISTAVQKLQALHYRCLDNLNTLDQLFKEQRDLLAAPMGKEEECMRMVNREVEMERLIQHDINDLQQAHDSEMLEPSDLHQLMNTMDMLQIQQKQLQLLVNELDSLQGRNRGPSSLMYLMITRQSFPLVVSQKKEEEVHVKLLVPTNLSNFTKMGPVQASIVCDPIQEQKKPIEGDLQALDIHNNMAAKFSVKFLVGTKQAPANLRFEMDVVLSNGRREKVESNLSSPFVVVTNECQWPKCAGILLKKTIYNASQLQVPWARFANCTQYHFIKSTRQEMTTPTRPLSSTDLQWLHTKFYNGVQLISSRDFESNFWDWYGKVLKMIRYTKHIRAMWLAGHIYGFVKKEEANSLLEGHPPRTFLLRFSESHAGQFAVSYISNNREIKQYLVRPEDLKAQALPSFLEGVDKFYHLLVVERNGGGIVCKRQTKEKAFEIFQSKKKMSATEEEKDNSGYSPLEADDVDEEGLNGWKDEEEVMPRKRGR</sequence>
<keyword evidence="6 9" id="KW-0804">Transcription</keyword>
<dbReference type="Pfam" id="PF00017">
    <property type="entry name" value="SH2"/>
    <property type="match status" value="1"/>
</dbReference>